<sequence length="94" mass="10606">EGDGLREGARSRNVNMHDCWERAHVPAVRFAQDNQIFSKPPNSVGMAINIPEQRTAVLKTFSPSSIVCKVLFRSLSPQYFIAMRKSVLRLGRGY</sequence>
<reference evidence="1" key="1">
    <citation type="journal article" date="2016" name="Ticks Tick Borne Dis.">
        <title>De novo assembly and annotation of the salivary gland transcriptome of Rhipicephalus appendiculatus male and female ticks during blood feeding.</title>
        <authorList>
            <person name="de Castro M.H."/>
            <person name="de Klerk D."/>
            <person name="Pienaar R."/>
            <person name="Latif A.A."/>
            <person name="Rees D.J."/>
            <person name="Mans B.J."/>
        </authorList>
    </citation>
    <scope>NUCLEOTIDE SEQUENCE</scope>
    <source>
        <tissue evidence="1">Salivary glands</tissue>
    </source>
</reference>
<feature type="non-terminal residue" evidence="1">
    <location>
        <position position="1"/>
    </location>
</feature>
<dbReference type="AlphaFoldDB" id="A0A131ZB09"/>
<accession>A0A131ZB09</accession>
<organism evidence="1">
    <name type="scientific">Rhipicephalus appendiculatus</name>
    <name type="common">Brown ear tick</name>
    <dbReference type="NCBI Taxonomy" id="34631"/>
    <lineage>
        <taxon>Eukaryota</taxon>
        <taxon>Metazoa</taxon>
        <taxon>Ecdysozoa</taxon>
        <taxon>Arthropoda</taxon>
        <taxon>Chelicerata</taxon>
        <taxon>Arachnida</taxon>
        <taxon>Acari</taxon>
        <taxon>Parasitiformes</taxon>
        <taxon>Ixodida</taxon>
        <taxon>Ixodoidea</taxon>
        <taxon>Ixodidae</taxon>
        <taxon>Rhipicephalinae</taxon>
        <taxon>Rhipicephalus</taxon>
        <taxon>Rhipicephalus</taxon>
    </lineage>
</organism>
<evidence type="ECO:0000313" key="1">
    <source>
        <dbReference type="EMBL" id="JAP88012.1"/>
    </source>
</evidence>
<dbReference type="EMBL" id="GEDV01000545">
    <property type="protein sequence ID" value="JAP88012.1"/>
    <property type="molecule type" value="Transcribed_RNA"/>
</dbReference>
<proteinExistence type="predicted"/>
<name>A0A131ZB09_RHIAP</name>
<protein>
    <submittedName>
        <fullName evidence="1">Uncharacterized protein</fullName>
    </submittedName>
</protein>